<dbReference type="EC" id="2.3.1.30" evidence="4"/>
<comment type="similarity">
    <text evidence="1 4">Belongs to the transferase hexapeptide repeat family.</text>
</comment>
<dbReference type="AlphaFoldDB" id="A0A2U1CPN8"/>
<dbReference type="Pfam" id="PF00132">
    <property type="entry name" value="Hexapep"/>
    <property type="match status" value="1"/>
</dbReference>
<comment type="catalytic activity">
    <reaction evidence="4">
        <text>L-serine + acetyl-CoA = O-acetyl-L-serine + CoA</text>
        <dbReference type="Rhea" id="RHEA:24560"/>
        <dbReference type="ChEBI" id="CHEBI:33384"/>
        <dbReference type="ChEBI" id="CHEBI:57287"/>
        <dbReference type="ChEBI" id="CHEBI:57288"/>
        <dbReference type="ChEBI" id="CHEBI:58340"/>
        <dbReference type="EC" id="2.3.1.30"/>
    </reaction>
</comment>
<proteinExistence type="inferred from homology"/>
<dbReference type="EMBL" id="QEKO01000001">
    <property type="protein sequence ID" value="PVY67857.1"/>
    <property type="molecule type" value="Genomic_DNA"/>
</dbReference>
<dbReference type="SUPFAM" id="SSF51161">
    <property type="entry name" value="Trimeric LpxA-like enzymes"/>
    <property type="match status" value="1"/>
</dbReference>
<gene>
    <name evidence="5" type="ORF">C7440_0240</name>
</gene>
<dbReference type="InterPro" id="IPR011004">
    <property type="entry name" value="Trimer_LpxA-like_sf"/>
</dbReference>
<evidence type="ECO:0000256" key="2">
    <source>
        <dbReference type="ARBA" id="ARBA00022679"/>
    </source>
</evidence>
<dbReference type="InterPro" id="IPR045304">
    <property type="entry name" value="LbH_SAT"/>
</dbReference>
<evidence type="ECO:0000313" key="6">
    <source>
        <dbReference type="Proteomes" id="UP000246145"/>
    </source>
</evidence>
<dbReference type="InterPro" id="IPR001451">
    <property type="entry name" value="Hexapep"/>
</dbReference>
<dbReference type="GO" id="GO:0006535">
    <property type="term" value="P:cysteine biosynthetic process from serine"/>
    <property type="evidence" value="ECO:0007669"/>
    <property type="project" value="InterPro"/>
</dbReference>
<dbReference type="GO" id="GO:0009001">
    <property type="term" value="F:serine O-acetyltransferase activity"/>
    <property type="evidence" value="ECO:0007669"/>
    <property type="project" value="UniProtKB-EC"/>
</dbReference>
<accession>A0A2U1CPN8</accession>
<keyword evidence="6" id="KW-1185">Reference proteome</keyword>
<protein>
    <recommendedName>
        <fullName evidence="4">Serine acetyltransferase</fullName>
        <ecNumber evidence="4">2.3.1.30</ecNumber>
    </recommendedName>
</protein>
<dbReference type="Proteomes" id="UP000246145">
    <property type="component" value="Unassembled WGS sequence"/>
</dbReference>
<evidence type="ECO:0000256" key="1">
    <source>
        <dbReference type="ARBA" id="ARBA00007274"/>
    </source>
</evidence>
<keyword evidence="2 4" id="KW-0808">Transferase</keyword>
<dbReference type="Gene3D" id="2.160.10.10">
    <property type="entry name" value="Hexapeptide repeat proteins"/>
    <property type="match status" value="1"/>
</dbReference>
<evidence type="ECO:0000256" key="4">
    <source>
        <dbReference type="PIRNR" id="PIRNR000441"/>
    </source>
</evidence>
<dbReference type="GO" id="GO:0005737">
    <property type="term" value="C:cytoplasm"/>
    <property type="evidence" value="ECO:0007669"/>
    <property type="project" value="InterPro"/>
</dbReference>
<dbReference type="CDD" id="cd03354">
    <property type="entry name" value="LbH_SAT"/>
    <property type="match status" value="1"/>
</dbReference>
<sequence>MNNENPMRFWDLVYSDLVRKEALFQPSASPPHKRKGIYLKALSPRSLPVFLYRCAFYFRKTPLRFLSHLFSLANYLFFGLEIAMDCRIGPGLFLAHTQGTVIGAYEIGRNAVIYQGVTLGAKSLSFAFDSEHRPTIGNDVVIGAGAKILGGVTIHDNAQIGANAVVVTSVPQSAVVGGVPAKILKFLDDKA</sequence>
<dbReference type="InterPro" id="IPR005881">
    <property type="entry name" value="Ser_O-AcTrfase"/>
</dbReference>
<comment type="caution">
    <text evidence="5">The sequence shown here is derived from an EMBL/GenBank/DDBJ whole genome shotgun (WGS) entry which is preliminary data.</text>
</comment>
<name>A0A2U1CPN8_9BURK</name>
<evidence type="ECO:0000313" key="5">
    <source>
        <dbReference type="EMBL" id="PVY67857.1"/>
    </source>
</evidence>
<dbReference type="PANTHER" id="PTHR42811">
    <property type="entry name" value="SERINE ACETYLTRANSFERASE"/>
    <property type="match status" value="1"/>
</dbReference>
<reference evidence="5 6" key="1">
    <citation type="submission" date="2018-04" db="EMBL/GenBank/DDBJ databases">
        <title>Genomic Encyclopedia of Type Strains, Phase IV (KMG-IV): sequencing the most valuable type-strain genomes for metagenomic binning, comparative biology and taxonomic classification.</title>
        <authorList>
            <person name="Goeker M."/>
        </authorList>
    </citation>
    <scope>NUCLEOTIDE SEQUENCE [LARGE SCALE GENOMIC DNA]</scope>
    <source>
        <strain evidence="5 6">DSM 10065</strain>
    </source>
</reference>
<dbReference type="PIRSF" id="PIRSF000441">
    <property type="entry name" value="CysE"/>
    <property type="match status" value="1"/>
</dbReference>
<evidence type="ECO:0000256" key="3">
    <source>
        <dbReference type="ARBA" id="ARBA00023315"/>
    </source>
</evidence>
<keyword evidence="3 4" id="KW-0012">Acyltransferase</keyword>
<organism evidence="5 6">
    <name type="scientific">Pusillimonas noertemannii</name>
    <dbReference type="NCBI Taxonomy" id="305977"/>
    <lineage>
        <taxon>Bacteria</taxon>
        <taxon>Pseudomonadati</taxon>
        <taxon>Pseudomonadota</taxon>
        <taxon>Betaproteobacteria</taxon>
        <taxon>Burkholderiales</taxon>
        <taxon>Alcaligenaceae</taxon>
        <taxon>Pusillimonas</taxon>
    </lineage>
</organism>